<keyword evidence="2 7" id="KW-0812">Transmembrane</keyword>
<evidence type="ECO:0000256" key="6">
    <source>
        <dbReference type="ARBA" id="ARBA00023136"/>
    </source>
</evidence>
<keyword evidence="10" id="KW-1185">Reference proteome</keyword>
<feature type="transmembrane region" description="Helical" evidence="7">
    <location>
        <begin position="102"/>
        <end position="122"/>
    </location>
</feature>
<evidence type="ECO:0000313" key="9">
    <source>
        <dbReference type="EMBL" id="KAA8515825.1"/>
    </source>
</evidence>
<comment type="subcellular location">
    <subcellularLocation>
        <location evidence="1">Membrane</location>
        <topology evidence="1">Multi-pass membrane protein</topology>
    </subcellularLocation>
</comment>
<dbReference type="AlphaFoldDB" id="A0A5J4ZB59"/>
<name>A0A5J4ZB59_9ASTE</name>
<gene>
    <name evidence="9" type="ORF">F0562_018564</name>
</gene>
<evidence type="ECO:0000256" key="4">
    <source>
        <dbReference type="ARBA" id="ARBA00022989"/>
    </source>
</evidence>
<organism evidence="9 10">
    <name type="scientific">Nyssa sinensis</name>
    <dbReference type="NCBI Taxonomy" id="561372"/>
    <lineage>
        <taxon>Eukaryota</taxon>
        <taxon>Viridiplantae</taxon>
        <taxon>Streptophyta</taxon>
        <taxon>Embryophyta</taxon>
        <taxon>Tracheophyta</taxon>
        <taxon>Spermatophyta</taxon>
        <taxon>Magnoliopsida</taxon>
        <taxon>eudicotyledons</taxon>
        <taxon>Gunneridae</taxon>
        <taxon>Pentapetalae</taxon>
        <taxon>asterids</taxon>
        <taxon>Cornales</taxon>
        <taxon>Nyssaceae</taxon>
        <taxon>Nyssa</taxon>
    </lineage>
</organism>
<evidence type="ECO:0000256" key="2">
    <source>
        <dbReference type="ARBA" id="ARBA00022692"/>
    </source>
</evidence>
<accession>A0A5J4ZB59</accession>
<feature type="transmembrane region" description="Helical" evidence="7">
    <location>
        <begin position="156"/>
        <end position="178"/>
    </location>
</feature>
<keyword evidence="5" id="KW-0040">ANK repeat</keyword>
<reference evidence="9 10" key="1">
    <citation type="submission" date="2019-09" db="EMBL/GenBank/DDBJ databases">
        <title>A chromosome-level genome assembly of the Chinese tupelo Nyssa sinensis.</title>
        <authorList>
            <person name="Yang X."/>
            <person name="Kang M."/>
            <person name="Yang Y."/>
            <person name="Xiong H."/>
            <person name="Wang M."/>
            <person name="Zhang Z."/>
            <person name="Wang Z."/>
            <person name="Wu H."/>
            <person name="Ma T."/>
            <person name="Liu J."/>
            <person name="Xi Z."/>
        </authorList>
    </citation>
    <scope>NUCLEOTIDE SEQUENCE [LARGE SCALE GENOMIC DNA]</scope>
    <source>
        <strain evidence="9">J267</strain>
        <tissue evidence="9">Leaf</tissue>
    </source>
</reference>
<dbReference type="GO" id="GO:0005886">
    <property type="term" value="C:plasma membrane"/>
    <property type="evidence" value="ECO:0007669"/>
    <property type="project" value="TreeGrafter"/>
</dbReference>
<evidence type="ECO:0000259" key="8">
    <source>
        <dbReference type="Pfam" id="PF13962"/>
    </source>
</evidence>
<feature type="domain" description="PGG" evidence="8">
    <location>
        <begin position="102"/>
        <end position="180"/>
    </location>
</feature>
<dbReference type="PANTHER" id="PTHR24186">
    <property type="entry name" value="PROTEIN PHOSPHATASE 1 REGULATORY SUBUNIT"/>
    <property type="match status" value="1"/>
</dbReference>
<evidence type="ECO:0000256" key="7">
    <source>
        <dbReference type="SAM" id="Phobius"/>
    </source>
</evidence>
<dbReference type="Proteomes" id="UP000325577">
    <property type="component" value="Linkage Group LG9"/>
</dbReference>
<evidence type="ECO:0000313" key="10">
    <source>
        <dbReference type="Proteomes" id="UP000325577"/>
    </source>
</evidence>
<sequence length="230" mass="25559">MGRWLISCSRRNVVTKGAVDVNSLNQRGLTALDVLRFFQSEAGDREIEEILRQAGARRAGDSHSLAQAAVYQNQSVSEQSQSPARRMLEYFKYDHIKDSPNAVRNTLPVIAILIVTATYQAALSPLGGVWPDDSGTNATKSHTVGQSVMGFHNPTAYSLFLFFNSMGFFTSIHMIYVLTCRFPKGLEFNYLKRREEVTPLTNMVESSEPIQSQDVLHVLSETLLSSGHTA</sequence>
<evidence type="ECO:0000256" key="1">
    <source>
        <dbReference type="ARBA" id="ARBA00004141"/>
    </source>
</evidence>
<dbReference type="OrthoDB" id="681126at2759"/>
<evidence type="ECO:0000256" key="3">
    <source>
        <dbReference type="ARBA" id="ARBA00022737"/>
    </source>
</evidence>
<dbReference type="Pfam" id="PF13962">
    <property type="entry name" value="PGG"/>
    <property type="match status" value="1"/>
</dbReference>
<evidence type="ECO:0000256" key="5">
    <source>
        <dbReference type="ARBA" id="ARBA00023043"/>
    </source>
</evidence>
<dbReference type="InterPro" id="IPR026961">
    <property type="entry name" value="PGG_dom"/>
</dbReference>
<dbReference type="EMBL" id="CM018052">
    <property type="protein sequence ID" value="KAA8515825.1"/>
    <property type="molecule type" value="Genomic_DNA"/>
</dbReference>
<protein>
    <recommendedName>
        <fullName evidence="8">PGG domain-containing protein</fullName>
    </recommendedName>
</protein>
<keyword evidence="3" id="KW-0677">Repeat</keyword>
<keyword evidence="4 7" id="KW-1133">Transmembrane helix</keyword>
<proteinExistence type="predicted"/>
<dbReference type="PANTHER" id="PTHR24186:SF56">
    <property type="entry name" value="PGG DOMAIN-CONTAINING PROTEIN"/>
    <property type="match status" value="1"/>
</dbReference>
<keyword evidence="6 7" id="KW-0472">Membrane</keyword>